<comment type="similarity">
    <text evidence="1">Belongs to the GreA/GreB family.</text>
</comment>
<dbReference type="Gene3D" id="3.10.50.30">
    <property type="entry name" value="Transcription elongation factor, GreA/GreB, C-terminal domain"/>
    <property type="match status" value="1"/>
</dbReference>
<keyword evidence="6" id="KW-0648">Protein biosynthesis</keyword>
<dbReference type="GO" id="GO:0003677">
    <property type="term" value="F:DNA binding"/>
    <property type="evidence" value="ECO:0007669"/>
    <property type="project" value="InterPro"/>
</dbReference>
<evidence type="ECO:0000259" key="4">
    <source>
        <dbReference type="Pfam" id="PF01272"/>
    </source>
</evidence>
<evidence type="ECO:0000256" key="3">
    <source>
        <dbReference type="ARBA" id="ARBA00023163"/>
    </source>
</evidence>
<dbReference type="SUPFAM" id="SSF54534">
    <property type="entry name" value="FKBP-like"/>
    <property type="match status" value="1"/>
</dbReference>
<dbReference type="GO" id="GO:0006354">
    <property type="term" value="P:DNA-templated transcription elongation"/>
    <property type="evidence" value="ECO:0007669"/>
    <property type="project" value="TreeGrafter"/>
</dbReference>
<dbReference type="SUPFAM" id="SSF46557">
    <property type="entry name" value="GreA transcript cleavage protein, N-terminal domain"/>
    <property type="match status" value="1"/>
</dbReference>
<dbReference type="Pfam" id="PF01272">
    <property type="entry name" value="GreA_GreB"/>
    <property type="match status" value="1"/>
</dbReference>
<evidence type="ECO:0000259" key="5">
    <source>
        <dbReference type="Pfam" id="PF03449"/>
    </source>
</evidence>
<comment type="caution">
    <text evidence="6">The sequence shown here is derived from an EMBL/GenBank/DDBJ whole genome shotgun (WGS) entry which is preliminary data.</text>
</comment>
<keyword evidence="3" id="KW-0804">Transcription</keyword>
<dbReference type="InterPro" id="IPR018151">
    <property type="entry name" value="TF_GreA/GreB_CS"/>
</dbReference>
<feature type="domain" description="Transcription elongation factor GreA/GreB N-terminal" evidence="5">
    <location>
        <begin position="2"/>
        <end position="36"/>
    </location>
</feature>
<evidence type="ECO:0000256" key="2">
    <source>
        <dbReference type="ARBA" id="ARBA00023015"/>
    </source>
</evidence>
<name>A0A2M8LE40_9BACT</name>
<organism evidence="6 7">
    <name type="scientific">Candidatus Uhrbacteria bacterium CG10_big_fil_rev_8_21_14_0_10_48_11</name>
    <dbReference type="NCBI Taxonomy" id="1975037"/>
    <lineage>
        <taxon>Bacteria</taxon>
        <taxon>Candidatus Uhriibacteriota</taxon>
    </lineage>
</organism>
<evidence type="ECO:0000313" key="6">
    <source>
        <dbReference type="EMBL" id="PJE75710.1"/>
    </source>
</evidence>
<dbReference type="GO" id="GO:0070063">
    <property type="term" value="F:RNA polymerase binding"/>
    <property type="evidence" value="ECO:0007669"/>
    <property type="project" value="InterPro"/>
</dbReference>
<dbReference type="Gene3D" id="1.10.287.180">
    <property type="entry name" value="Transcription elongation factor, GreA/GreB, N-terminal domain"/>
    <property type="match status" value="1"/>
</dbReference>
<dbReference type="InterPro" id="IPR023459">
    <property type="entry name" value="Tscrpt_elong_fac_GreA/B_fam"/>
</dbReference>
<dbReference type="GO" id="GO:0032784">
    <property type="term" value="P:regulation of DNA-templated transcription elongation"/>
    <property type="evidence" value="ECO:0007669"/>
    <property type="project" value="InterPro"/>
</dbReference>
<evidence type="ECO:0000256" key="1">
    <source>
        <dbReference type="ARBA" id="ARBA00008213"/>
    </source>
</evidence>
<keyword evidence="2" id="KW-0805">Transcription regulation</keyword>
<dbReference type="InterPro" id="IPR001437">
    <property type="entry name" value="Tscrpt_elong_fac_GreA/B_C"/>
</dbReference>
<dbReference type="EMBL" id="PFET01000012">
    <property type="protein sequence ID" value="PJE75710.1"/>
    <property type="molecule type" value="Genomic_DNA"/>
</dbReference>
<dbReference type="PIRSF" id="PIRSF006092">
    <property type="entry name" value="GreA_GreB"/>
    <property type="match status" value="1"/>
</dbReference>
<reference evidence="6 7" key="1">
    <citation type="submission" date="2017-09" db="EMBL/GenBank/DDBJ databases">
        <title>Depth-based differentiation of microbial function through sediment-hosted aquifers and enrichment of novel symbionts in the deep terrestrial subsurface.</title>
        <authorList>
            <person name="Probst A.J."/>
            <person name="Ladd B."/>
            <person name="Jarett J.K."/>
            <person name="Geller-Mcgrath D.E."/>
            <person name="Sieber C.M."/>
            <person name="Emerson J.B."/>
            <person name="Anantharaman K."/>
            <person name="Thomas B.C."/>
            <person name="Malmstrom R."/>
            <person name="Stieglmeier M."/>
            <person name="Klingl A."/>
            <person name="Woyke T."/>
            <person name="Ryan C.M."/>
            <person name="Banfield J.F."/>
        </authorList>
    </citation>
    <scope>NUCLEOTIDE SEQUENCE [LARGE SCALE GENOMIC DNA]</scope>
    <source>
        <strain evidence="6">CG10_big_fil_rev_8_21_14_0_10_48_11</strain>
    </source>
</reference>
<dbReference type="GO" id="GO:0003746">
    <property type="term" value="F:translation elongation factor activity"/>
    <property type="evidence" value="ECO:0007669"/>
    <property type="project" value="UniProtKB-KW"/>
</dbReference>
<dbReference type="Pfam" id="PF03449">
    <property type="entry name" value="GreA_GreB_N"/>
    <property type="match status" value="1"/>
</dbReference>
<proteinExistence type="inferred from homology"/>
<dbReference type="AlphaFoldDB" id="A0A2M8LE40"/>
<evidence type="ECO:0000313" key="7">
    <source>
        <dbReference type="Proteomes" id="UP000231152"/>
    </source>
</evidence>
<dbReference type="PANTHER" id="PTHR30437:SF4">
    <property type="entry name" value="TRANSCRIPTION ELONGATION FACTOR GREA"/>
    <property type="match status" value="1"/>
</dbReference>
<dbReference type="PROSITE" id="PS00830">
    <property type="entry name" value="GREAB_2"/>
    <property type="match status" value="1"/>
</dbReference>
<protein>
    <submittedName>
        <fullName evidence="6">Transcription elongation factor GreA</fullName>
    </submittedName>
</protein>
<sequence length="115" mass="12483">MGDLSENAAYQYAKDNLRRIHNRILSLRSRIANAIVIEHTAGSSGIIELGSRVTISRNGSEKKYEIVGSAEAKPANGRVSHQSPLGQALLGHRAGDEIFVTSPKQKIAYQIVTVD</sequence>
<dbReference type="InterPro" id="IPR022691">
    <property type="entry name" value="Tscrpt_elong_fac_GreA/B_N"/>
</dbReference>
<keyword evidence="6" id="KW-0251">Elongation factor</keyword>
<dbReference type="PANTHER" id="PTHR30437">
    <property type="entry name" value="TRANSCRIPTION ELONGATION FACTOR GREA"/>
    <property type="match status" value="1"/>
</dbReference>
<dbReference type="Proteomes" id="UP000231152">
    <property type="component" value="Unassembled WGS sequence"/>
</dbReference>
<feature type="domain" description="Transcription elongation factor GreA/GreB C-terminal" evidence="4">
    <location>
        <begin position="44"/>
        <end position="114"/>
    </location>
</feature>
<accession>A0A2M8LE40</accession>
<gene>
    <name evidence="6" type="ORF">COV04_03795</name>
</gene>
<dbReference type="InterPro" id="IPR036805">
    <property type="entry name" value="Tscrpt_elong_fac_GreA/B_N_sf"/>
</dbReference>
<dbReference type="InterPro" id="IPR036953">
    <property type="entry name" value="GreA/GreB_C_sf"/>
</dbReference>